<dbReference type="PROSITE" id="PS50943">
    <property type="entry name" value="HTH_CROC1"/>
    <property type="match status" value="1"/>
</dbReference>
<proteinExistence type="predicted"/>
<feature type="domain" description="HTH cro/C1-type" evidence="1">
    <location>
        <begin position="27"/>
        <end position="61"/>
    </location>
</feature>
<dbReference type="CDD" id="cd00093">
    <property type="entry name" value="HTH_XRE"/>
    <property type="match status" value="1"/>
</dbReference>
<dbReference type="Proteomes" id="UP001177080">
    <property type="component" value="Unassembled WGS sequence"/>
</dbReference>
<evidence type="ECO:0000313" key="3">
    <source>
        <dbReference type="Proteomes" id="UP001177080"/>
    </source>
</evidence>
<reference evidence="2" key="1">
    <citation type="submission" date="2022-04" db="EMBL/GenBank/DDBJ databases">
        <title>Shinella lacus sp. nov., a novel member of the genus Shinella from water.</title>
        <authorList>
            <person name="Deng Y."/>
        </authorList>
    </citation>
    <scope>NUCLEOTIDE SEQUENCE</scope>
    <source>
        <strain evidence="2">JCM 31239</strain>
    </source>
</reference>
<dbReference type="EMBL" id="WHSC02000013">
    <property type="protein sequence ID" value="MDO6124459.1"/>
    <property type="molecule type" value="Genomic_DNA"/>
</dbReference>
<accession>A0ABT8XM87</accession>
<name>A0ABT8XM87_9HYPH</name>
<dbReference type="InterPro" id="IPR001387">
    <property type="entry name" value="Cro/C1-type_HTH"/>
</dbReference>
<evidence type="ECO:0000313" key="2">
    <source>
        <dbReference type="EMBL" id="MDO6124459.1"/>
    </source>
</evidence>
<comment type="caution">
    <text evidence="2">The sequence shown here is derived from an EMBL/GenBank/DDBJ whole genome shotgun (WGS) entry which is preliminary data.</text>
</comment>
<keyword evidence="3" id="KW-1185">Reference proteome</keyword>
<sequence>MENFLENLKSACATQRSISHICRQVAINRQQFNRYINGDTQPSAYNLARIAGYFGLAAGDFSLPPAIFRQRLQKLEPPVAVRAGLLEGFPGDIEALRRHAGYFQTYHRSPSWPDLVICSLSRIYEDHGEMRVKSMERIRDSDSEIRQDSKYTGLAAFWRNRIFITERSLGVNPMLSQTILIPFEAAHQRVYLRGVTLGVAWRQGNLPYASRMIWRHLGSKPNLRATLSRCGVLPLNARQLPPTVRSFLDGPPAELLTVPTEY</sequence>
<protein>
    <submittedName>
        <fullName evidence="2">Transcriptional regulator</fullName>
    </submittedName>
</protein>
<dbReference type="RefSeq" id="WP_244763632.1">
    <property type="nucleotide sequence ID" value="NZ_JALJCJ010000008.1"/>
</dbReference>
<organism evidence="2 3">
    <name type="scientific">Shinella curvata</name>
    <dbReference type="NCBI Taxonomy" id="1817964"/>
    <lineage>
        <taxon>Bacteria</taxon>
        <taxon>Pseudomonadati</taxon>
        <taxon>Pseudomonadota</taxon>
        <taxon>Alphaproteobacteria</taxon>
        <taxon>Hyphomicrobiales</taxon>
        <taxon>Rhizobiaceae</taxon>
        <taxon>Shinella</taxon>
    </lineage>
</organism>
<gene>
    <name evidence="2" type="ORF">GB928_025010</name>
</gene>
<evidence type="ECO:0000259" key="1">
    <source>
        <dbReference type="PROSITE" id="PS50943"/>
    </source>
</evidence>